<organism evidence="4 5">
    <name type="scientific">Paenibacillus xylanivorans</name>
    <dbReference type="NCBI Taxonomy" id="1705561"/>
    <lineage>
        <taxon>Bacteria</taxon>
        <taxon>Bacillati</taxon>
        <taxon>Bacillota</taxon>
        <taxon>Bacilli</taxon>
        <taxon>Bacillales</taxon>
        <taxon>Paenibacillaceae</taxon>
        <taxon>Paenibacillus</taxon>
    </lineage>
</organism>
<keyword evidence="2" id="KW-0012">Acyltransferase</keyword>
<dbReference type="EMBL" id="LITU01000040">
    <property type="protein sequence ID" value="KOY17394.1"/>
    <property type="molecule type" value="Genomic_DNA"/>
</dbReference>
<dbReference type="SUPFAM" id="SSF55729">
    <property type="entry name" value="Acyl-CoA N-acyltransferases (Nat)"/>
    <property type="match status" value="1"/>
</dbReference>
<dbReference type="InterPro" id="IPR000182">
    <property type="entry name" value="GNAT_dom"/>
</dbReference>
<dbReference type="InterPro" id="IPR016181">
    <property type="entry name" value="Acyl_CoA_acyltransferase"/>
</dbReference>
<dbReference type="InterPro" id="IPR050680">
    <property type="entry name" value="YpeA/RimI_acetyltransf"/>
</dbReference>
<dbReference type="OrthoDB" id="9800193at2"/>
<dbReference type="RefSeq" id="WP_053779983.1">
    <property type="nucleotide sequence ID" value="NZ_LITU01000040.1"/>
</dbReference>
<evidence type="ECO:0000313" key="5">
    <source>
        <dbReference type="Proteomes" id="UP000037688"/>
    </source>
</evidence>
<keyword evidence="1 4" id="KW-0808">Transferase</keyword>
<sequence length="184" mass="21555">MEIKKIKNLSNEDWLQLGSFGYKSTQKYELTREETQGSFSMQLALINLDDIYEKEELNSADDLERYEEIIKLGFSYGIYMDGKIIALAISEPQTWNNTLMIWHLQVNEKYIRKGYGRLLINKVNEIAQEQGFRAITLETQNTNVPAIHFYMQCGYQIEGIDVSLYSNNNNQNEEIALYMRKKIK</sequence>
<dbReference type="Proteomes" id="UP000037688">
    <property type="component" value="Unassembled WGS sequence"/>
</dbReference>
<protein>
    <submittedName>
        <fullName evidence="4">GCN5 family acetyltransferase</fullName>
    </submittedName>
</protein>
<dbReference type="Pfam" id="PF00583">
    <property type="entry name" value="Acetyltransf_1"/>
    <property type="match status" value="1"/>
</dbReference>
<dbReference type="Gene3D" id="3.40.630.30">
    <property type="match status" value="1"/>
</dbReference>
<dbReference type="PANTHER" id="PTHR43420">
    <property type="entry name" value="ACETYLTRANSFERASE"/>
    <property type="match status" value="1"/>
</dbReference>
<proteinExistence type="predicted"/>
<evidence type="ECO:0000256" key="2">
    <source>
        <dbReference type="ARBA" id="ARBA00023315"/>
    </source>
</evidence>
<keyword evidence="5" id="KW-1185">Reference proteome</keyword>
<dbReference type="CDD" id="cd04301">
    <property type="entry name" value="NAT_SF"/>
    <property type="match status" value="1"/>
</dbReference>
<dbReference type="AlphaFoldDB" id="A0A0N0C5L2"/>
<dbReference type="PATRIC" id="fig|1705561.3.peg.989"/>
<accession>A0A0N0C5L2</accession>
<evidence type="ECO:0000313" key="4">
    <source>
        <dbReference type="EMBL" id="KOY17394.1"/>
    </source>
</evidence>
<dbReference type="GO" id="GO:0016747">
    <property type="term" value="F:acyltransferase activity, transferring groups other than amino-acyl groups"/>
    <property type="evidence" value="ECO:0007669"/>
    <property type="project" value="InterPro"/>
</dbReference>
<name>A0A0N0C5L2_9BACL</name>
<evidence type="ECO:0000256" key="1">
    <source>
        <dbReference type="ARBA" id="ARBA00022679"/>
    </source>
</evidence>
<evidence type="ECO:0000259" key="3">
    <source>
        <dbReference type="PROSITE" id="PS51186"/>
    </source>
</evidence>
<reference evidence="4 5" key="1">
    <citation type="submission" date="2015-08" db="EMBL/GenBank/DDBJ databases">
        <title>Draft genome sequence of cellulolytic and xylanolytic Paenibacillus sp. A59, isolated from a decaying forest soil from Patagonia, Argentina.</title>
        <authorList>
            <person name="Ghio S."/>
            <person name="Caceres A.M."/>
            <person name="Talia P."/>
            <person name="Grasso D."/>
            <person name="Campos E."/>
        </authorList>
    </citation>
    <scope>NUCLEOTIDE SEQUENCE [LARGE SCALE GENOMIC DNA]</scope>
    <source>
        <strain evidence="4 5">A59</strain>
    </source>
</reference>
<gene>
    <name evidence="4" type="ORF">AMS66_06340</name>
</gene>
<comment type="caution">
    <text evidence="4">The sequence shown here is derived from an EMBL/GenBank/DDBJ whole genome shotgun (WGS) entry which is preliminary data.</text>
</comment>
<feature type="domain" description="N-acetyltransferase" evidence="3">
    <location>
        <begin position="29"/>
        <end position="184"/>
    </location>
</feature>
<dbReference type="PROSITE" id="PS51186">
    <property type="entry name" value="GNAT"/>
    <property type="match status" value="1"/>
</dbReference>